<dbReference type="eggNOG" id="ENOG502QQUV">
    <property type="taxonomic scope" value="Eukaryota"/>
</dbReference>
<dbReference type="InterPro" id="IPR046347">
    <property type="entry name" value="bZIP_sf"/>
</dbReference>
<keyword evidence="6" id="KW-0804">Transcription</keyword>
<dbReference type="Gene3D" id="1.20.5.170">
    <property type="match status" value="1"/>
</dbReference>
<feature type="domain" description="BZIP" evidence="10">
    <location>
        <begin position="173"/>
        <end position="233"/>
    </location>
</feature>
<dbReference type="SUPFAM" id="SSF57959">
    <property type="entry name" value="Leucine zipper domain"/>
    <property type="match status" value="1"/>
</dbReference>
<evidence type="ECO:0000256" key="4">
    <source>
        <dbReference type="ARBA" id="ARBA00023015"/>
    </source>
</evidence>
<dbReference type="GO" id="GO:0003677">
    <property type="term" value="F:DNA binding"/>
    <property type="evidence" value="ECO:0007669"/>
    <property type="project" value="UniProtKB-KW"/>
</dbReference>
<dbReference type="OrthoDB" id="295274at2759"/>
<protein>
    <recommendedName>
        <fullName evidence="10">BZIP domain-containing protein</fullName>
    </recommendedName>
</protein>
<dbReference type="GO" id="GO:0005789">
    <property type="term" value="C:endoplasmic reticulum membrane"/>
    <property type="evidence" value="ECO:0007669"/>
    <property type="project" value="UniProtKB-SubCell"/>
</dbReference>
<evidence type="ECO:0000256" key="2">
    <source>
        <dbReference type="ARBA" id="ARBA00004389"/>
    </source>
</evidence>
<evidence type="ECO:0000313" key="12">
    <source>
        <dbReference type="Proteomes" id="UP000029120"/>
    </source>
</evidence>
<keyword evidence="5" id="KW-0238">DNA-binding</keyword>
<feature type="region of interest" description="Disordered" evidence="8">
    <location>
        <begin position="494"/>
        <end position="549"/>
    </location>
</feature>
<keyword evidence="4" id="KW-0805">Transcription regulation</keyword>
<feature type="compositionally biased region" description="Polar residues" evidence="8">
    <location>
        <begin position="528"/>
        <end position="540"/>
    </location>
</feature>
<keyword evidence="12" id="KW-1185">Reference proteome</keyword>
<dbReference type="PANTHER" id="PTHR47416:SF3">
    <property type="entry name" value="BZIP TRANSCRIPTION FACTOR 17-RELATED"/>
    <property type="match status" value="1"/>
</dbReference>
<sequence length="609" mass="68252">MADSVTEKTLIHDTNSIPYSLFDDDNFYNSISDHALFRNSISDLRLFIDGDEEFELNLDIVDDLYFPSENESFVVPIDTTNRSEISSDFVLSTSGCCNRDSDCSDTTQISENFVFDVSEATIASSSPESEEMVVDYQKLKVEEEEITKKRRKEEDTSRNVKYRRLNYEEEEDDEKRNVRLIRNRESAQLSRQRKKHYVEELEEKVKKMEFMIMDLNSKVSYFVAENVALRQQLGLGSGMCRSPLVPVAYQWLHCPGSQVPLLPIPRLKPPPQQSVANKVKRKMKKVASVSVLGFLFCLFLFGALAPIVNVRYSDRVYDHSRGRVLDVFVDSNRESCGRDFDQGVGRNVSVVENFEVMGNGSEHLVASLFVPRNDKLVKIDGNLIIHSVLASEKAKVSETKNNEGESSVATSEAVLPLPEFTRTRDLSKHLYSEKRKALLSSGSDDTLKDQLESTTANGDMQQWFREGVAGPMFSSGMCTEVFQFDVSSTSGAIIPASPATKQPKNATDTHKGKKNRRILRGGLPVSDFSLTKDQNSSSKENFQETKPGPSMVVSVLVDPREGGDGDIDGMIGRTKSLSRVFIVLLVDGVKYVTYSCVLPQPQVPHIVTT</sequence>
<accession>A0A087GYF5</accession>
<dbReference type="CDD" id="cd22249">
    <property type="entry name" value="UDM1_RNF168_RNF169-like"/>
    <property type="match status" value="1"/>
</dbReference>
<dbReference type="Pfam" id="PF00170">
    <property type="entry name" value="bZIP_1"/>
    <property type="match status" value="1"/>
</dbReference>
<evidence type="ECO:0000256" key="1">
    <source>
        <dbReference type="ARBA" id="ARBA00004123"/>
    </source>
</evidence>
<dbReference type="EMBL" id="CM002873">
    <property type="protein sequence ID" value="KFK34907.1"/>
    <property type="molecule type" value="Genomic_DNA"/>
</dbReference>
<dbReference type="Proteomes" id="UP000029120">
    <property type="component" value="Chromosome 5"/>
</dbReference>
<feature type="transmembrane region" description="Helical" evidence="9">
    <location>
        <begin position="286"/>
        <end position="308"/>
    </location>
</feature>
<evidence type="ECO:0000313" key="11">
    <source>
        <dbReference type="EMBL" id="KFK34907.1"/>
    </source>
</evidence>
<evidence type="ECO:0000256" key="6">
    <source>
        <dbReference type="ARBA" id="ARBA00023163"/>
    </source>
</evidence>
<keyword evidence="7" id="KW-0539">Nucleus</keyword>
<dbReference type="InterPro" id="IPR004827">
    <property type="entry name" value="bZIP"/>
</dbReference>
<evidence type="ECO:0000256" key="9">
    <source>
        <dbReference type="SAM" id="Phobius"/>
    </source>
</evidence>
<dbReference type="PROSITE" id="PS50217">
    <property type="entry name" value="BZIP"/>
    <property type="match status" value="1"/>
</dbReference>
<dbReference type="GO" id="GO:0003700">
    <property type="term" value="F:DNA-binding transcription factor activity"/>
    <property type="evidence" value="ECO:0007669"/>
    <property type="project" value="InterPro"/>
</dbReference>
<organism evidence="11 12">
    <name type="scientific">Arabis alpina</name>
    <name type="common">Alpine rock-cress</name>
    <dbReference type="NCBI Taxonomy" id="50452"/>
    <lineage>
        <taxon>Eukaryota</taxon>
        <taxon>Viridiplantae</taxon>
        <taxon>Streptophyta</taxon>
        <taxon>Embryophyta</taxon>
        <taxon>Tracheophyta</taxon>
        <taxon>Spermatophyta</taxon>
        <taxon>Magnoliopsida</taxon>
        <taxon>eudicotyledons</taxon>
        <taxon>Gunneridae</taxon>
        <taxon>Pentapetalae</taxon>
        <taxon>rosids</taxon>
        <taxon>malvids</taxon>
        <taxon>Brassicales</taxon>
        <taxon>Brassicaceae</taxon>
        <taxon>Arabideae</taxon>
        <taxon>Arabis</taxon>
    </lineage>
</organism>
<comment type="subcellular location">
    <subcellularLocation>
        <location evidence="2">Endoplasmic reticulum membrane</location>
        <topology evidence="2">Single-pass membrane protein</topology>
    </subcellularLocation>
    <subcellularLocation>
        <location evidence="1">Nucleus</location>
    </subcellularLocation>
</comment>
<comment type="similarity">
    <text evidence="3">Belongs to the bZIP family.</text>
</comment>
<dbReference type="Gramene" id="KFK34907">
    <property type="protein sequence ID" value="KFK34907"/>
    <property type="gene ID" value="AALP_AA5G209200"/>
</dbReference>
<dbReference type="GO" id="GO:0005634">
    <property type="term" value="C:nucleus"/>
    <property type="evidence" value="ECO:0007669"/>
    <property type="project" value="UniProtKB-SubCell"/>
</dbReference>
<evidence type="ECO:0000256" key="8">
    <source>
        <dbReference type="SAM" id="MobiDB-lite"/>
    </source>
</evidence>
<dbReference type="CDD" id="cd14704">
    <property type="entry name" value="bZIP_HY5-like"/>
    <property type="match status" value="1"/>
</dbReference>
<keyword evidence="9" id="KW-1133">Transmembrane helix</keyword>
<name>A0A087GYF5_ARAAL</name>
<gene>
    <name evidence="11" type="ordered locus">AALP_Aa5g209200</name>
</gene>
<evidence type="ECO:0000256" key="7">
    <source>
        <dbReference type="ARBA" id="ARBA00023242"/>
    </source>
</evidence>
<evidence type="ECO:0000256" key="5">
    <source>
        <dbReference type="ARBA" id="ARBA00023125"/>
    </source>
</evidence>
<reference evidence="12" key="1">
    <citation type="journal article" date="2015" name="Nat. Plants">
        <title>Genome expansion of Arabis alpina linked with retrotransposition and reduced symmetric DNA methylation.</title>
        <authorList>
            <person name="Willing E.M."/>
            <person name="Rawat V."/>
            <person name="Mandakova T."/>
            <person name="Maumus F."/>
            <person name="James G.V."/>
            <person name="Nordstroem K.J."/>
            <person name="Becker C."/>
            <person name="Warthmann N."/>
            <person name="Chica C."/>
            <person name="Szarzynska B."/>
            <person name="Zytnicki M."/>
            <person name="Albani M.C."/>
            <person name="Kiefer C."/>
            <person name="Bergonzi S."/>
            <person name="Castaings L."/>
            <person name="Mateos J.L."/>
            <person name="Berns M.C."/>
            <person name="Bujdoso N."/>
            <person name="Piofczyk T."/>
            <person name="de Lorenzo L."/>
            <person name="Barrero-Sicilia C."/>
            <person name="Mateos I."/>
            <person name="Piednoel M."/>
            <person name="Hagmann J."/>
            <person name="Chen-Min-Tao R."/>
            <person name="Iglesias-Fernandez R."/>
            <person name="Schuster S.C."/>
            <person name="Alonso-Blanco C."/>
            <person name="Roudier F."/>
            <person name="Carbonero P."/>
            <person name="Paz-Ares J."/>
            <person name="Davis S.J."/>
            <person name="Pecinka A."/>
            <person name="Quesneville H."/>
            <person name="Colot V."/>
            <person name="Lysak M.A."/>
            <person name="Weigel D."/>
            <person name="Coupland G."/>
            <person name="Schneeberger K."/>
        </authorList>
    </citation>
    <scope>NUCLEOTIDE SEQUENCE [LARGE SCALE GENOMIC DNA]</scope>
    <source>
        <strain evidence="12">cv. Pajares</strain>
    </source>
</reference>
<keyword evidence="9" id="KW-0472">Membrane</keyword>
<keyword evidence="9" id="KW-0812">Transmembrane</keyword>
<evidence type="ECO:0000256" key="3">
    <source>
        <dbReference type="ARBA" id="ARBA00007163"/>
    </source>
</evidence>
<dbReference type="AlphaFoldDB" id="A0A087GYF5"/>
<evidence type="ECO:0000259" key="10">
    <source>
        <dbReference type="PROSITE" id="PS50217"/>
    </source>
</evidence>
<dbReference type="PANTHER" id="PTHR47416">
    <property type="entry name" value="BASIC-LEUCINE ZIPPER TRANSCRIPTION FACTOR F-RELATED"/>
    <property type="match status" value="1"/>
</dbReference>
<dbReference type="SMART" id="SM00338">
    <property type="entry name" value="BRLZ"/>
    <property type="match status" value="1"/>
</dbReference>
<proteinExistence type="inferred from homology"/>
<dbReference type="OMA" id="KISYMVA"/>